<feature type="chain" id="PRO_5042274680" description="lysozyme" evidence="9">
    <location>
        <begin position="26"/>
        <end position="167"/>
    </location>
</feature>
<accession>A0AAD9MSX7</accession>
<keyword evidence="11" id="KW-1185">Reference proteome</keyword>
<dbReference type="Gene3D" id="1.10.530.10">
    <property type="match status" value="1"/>
</dbReference>
<dbReference type="AlphaFoldDB" id="A0AAD9MSX7"/>
<dbReference type="Proteomes" id="UP001208570">
    <property type="component" value="Unassembled WGS sequence"/>
</dbReference>
<evidence type="ECO:0000256" key="7">
    <source>
        <dbReference type="ARBA" id="ARBA00023295"/>
    </source>
</evidence>
<dbReference type="GO" id="GO:0042742">
    <property type="term" value="P:defense response to bacterium"/>
    <property type="evidence" value="ECO:0007669"/>
    <property type="project" value="UniProtKB-KW"/>
</dbReference>
<dbReference type="InterPro" id="IPR008597">
    <property type="entry name" value="Invert_lysozyme"/>
</dbReference>
<evidence type="ECO:0000313" key="10">
    <source>
        <dbReference type="EMBL" id="KAK2141834.1"/>
    </source>
</evidence>
<evidence type="ECO:0000256" key="5">
    <source>
        <dbReference type="ARBA" id="ARBA00022801"/>
    </source>
</evidence>
<name>A0AAD9MSX7_9ANNE</name>
<evidence type="ECO:0000313" key="11">
    <source>
        <dbReference type="Proteomes" id="UP001208570"/>
    </source>
</evidence>
<reference evidence="10" key="1">
    <citation type="journal article" date="2023" name="Mol. Biol. Evol.">
        <title>Third-Generation Sequencing Reveals the Adaptive Role of the Epigenome in Three Deep-Sea Polychaetes.</title>
        <authorList>
            <person name="Perez M."/>
            <person name="Aroh O."/>
            <person name="Sun Y."/>
            <person name="Lan Y."/>
            <person name="Juniper S.K."/>
            <person name="Young C.R."/>
            <person name="Angers B."/>
            <person name="Qian P.Y."/>
        </authorList>
    </citation>
    <scope>NUCLEOTIDE SEQUENCE</scope>
    <source>
        <strain evidence="10">P08H-3</strain>
    </source>
</reference>
<dbReference type="Pfam" id="PF05497">
    <property type="entry name" value="Destabilase"/>
    <property type="match status" value="1"/>
</dbReference>
<keyword evidence="5" id="KW-0378">Hydrolase</keyword>
<dbReference type="GO" id="GO:0031640">
    <property type="term" value="P:killing of cells of another organism"/>
    <property type="evidence" value="ECO:0007669"/>
    <property type="project" value="UniProtKB-KW"/>
</dbReference>
<dbReference type="PANTHER" id="PTHR11195:SF13">
    <property type="entry name" value="INVERTEBRATE-TYPE LYSOZYME 2-RELATED"/>
    <property type="match status" value="1"/>
</dbReference>
<keyword evidence="3" id="KW-0929">Antimicrobial</keyword>
<sequence>MKSVLLLSAVLFVVTIVLSGQGCHGFTDECTTTTRVSRKASTIYYYSCGLWGWWDCTGTRYFITQSTIEICCDGYRKIGGRCIKVTPDSTPPASWRECTKDMACSERCIKAYMKRYGKYCTRGREPTCEDYARIHNGGPWGCRHQSKYTKERNLRNYWAAVSRHGSC</sequence>
<evidence type="ECO:0000256" key="9">
    <source>
        <dbReference type="SAM" id="SignalP"/>
    </source>
</evidence>
<evidence type="ECO:0000256" key="6">
    <source>
        <dbReference type="ARBA" id="ARBA00023157"/>
    </source>
</evidence>
<feature type="signal peptide" evidence="9">
    <location>
        <begin position="1"/>
        <end position="25"/>
    </location>
</feature>
<organism evidence="10 11">
    <name type="scientific">Paralvinella palmiformis</name>
    <dbReference type="NCBI Taxonomy" id="53620"/>
    <lineage>
        <taxon>Eukaryota</taxon>
        <taxon>Metazoa</taxon>
        <taxon>Spiralia</taxon>
        <taxon>Lophotrochozoa</taxon>
        <taxon>Annelida</taxon>
        <taxon>Polychaeta</taxon>
        <taxon>Sedentaria</taxon>
        <taxon>Canalipalpata</taxon>
        <taxon>Terebellida</taxon>
        <taxon>Terebelliformia</taxon>
        <taxon>Alvinellidae</taxon>
        <taxon>Paralvinella</taxon>
    </lineage>
</organism>
<evidence type="ECO:0000256" key="3">
    <source>
        <dbReference type="ARBA" id="ARBA00022529"/>
    </source>
</evidence>
<keyword evidence="9" id="KW-0732">Signal</keyword>
<gene>
    <name evidence="10" type="ORF">LSH36_1034g00082</name>
</gene>
<evidence type="ECO:0000256" key="8">
    <source>
        <dbReference type="PIRSR" id="PIRSR608597-3"/>
    </source>
</evidence>
<keyword evidence="7" id="KW-0326">Glycosidase</keyword>
<evidence type="ECO:0000256" key="4">
    <source>
        <dbReference type="ARBA" id="ARBA00022638"/>
    </source>
</evidence>
<comment type="caution">
    <text evidence="10">The sequence shown here is derived from an EMBL/GenBank/DDBJ whole genome shotgun (WGS) entry which is preliminary data.</text>
</comment>
<dbReference type="PROSITE" id="PS51257">
    <property type="entry name" value="PROKAR_LIPOPROTEIN"/>
    <property type="match status" value="1"/>
</dbReference>
<dbReference type="PANTHER" id="PTHR11195">
    <property type="entry name" value="DESTABILASE-RELATED"/>
    <property type="match status" value="1"/>
</dbReference>
<feature type="disulfide bond" evidence="8">
    <location>
        <begin position="98"/>
        <end position="104"/>
    </location>
</feature>
<dbReference type="EMBL" id="JAODUP010001034">
    <property type="protein sequence ID" value="KAK2141834.1"/>
    <property type="molecule type" value="Genomic_DNA"/>
</dbReference>
<dbReference type="GO" id="GO:0003796">
    <property type="term" value="F:lysozyme activity"/>
    <property type="evidence" value="ECO:0007669"/>
    <property type="project" value="UniProtKB-EC"/>
</dbReference>
<evidence type="ECO:0000256" key="1">
    <source>
        <dbReference type="ARBA" id="ARBA00000632"/>
    </source>
</evidence>
<protein>
    <recommendedName>
        <fullName evidence="2">lysozyme</fullName>
        <ecNumber evidence="2">3.2.1.17</ecNumber>
    </recommendedName>
</protein>
<keyword evidence="6 8" id="KW-1015">Disulfide bond</keyword>
<evidence type="ECO:0000256" key="2">
    <source>
        <dbReference type="ARBA" id="ARBA00012732"/>
    </source>
</evidence>
<dbReference type="PROSITE" id="PS51909">
    <property type="entry name" value="LYSOZYME_I"/>
    <property type="match status" value="1"/>
</dbReference>
<proteinExistence type="predicted"/>
<dbReference type="EC" id="3.2.1.17" evidence="2"/>
<comment type="catalytic activity">
    <reaction evidence="1">
        <text>Hydrolysis of (1-&gt;4)-beta-linkages between N-acetylmuramic acid and N-acetyl-D-glucosamine residues in a peptidoglycan and between N-acetyl-D-glucosamine residues in chitodextrins.</text>
        <dbReference type="EC" id="3.2.1.17"/>
    </reaction>
</comment>
<keyword evidence="4" id="KW-0081">Bacteriolytic enzyme</keyword>